<dbReference type="InterPro" id="IPR007197">
    <property type="entry name" value="rSAM"/>
</dbReference>
<comment type="cofactor">
    <cofactor evidence="10">
        <name>[4Fe-4S] cluster</name>
        <dbReference type="ChEBI" id="CHEBI:49883"/>
    </cofactor>
    <text evidence="10">Binds 2 [4Fe-4S] clusters. Binds 1 [4Fe-4S] cluster coordinated with 3 cysteines and an exchangeable S-adenosyl-L-methionine and 1 [4Fe-4S] cluster coordinated with 3 cysteines and the GTP-derived substrate.</text>
</comment>
<evidence type="ECO:0000256" key="7">
    <source>
        <dbReference type="ARBA" id="ARBA00023134"/>
    </source>
</evidence>
<evidence type="ECO:0000313" key="14">
    <source>
        <dbReference type="Proteomes" id="UP001183176"/>
    </source>
</evidence>
<keyword evidence="3 10" id="KW-0479">Metal-binding</keyword>
<evidence type="ECO:0000256" key="1">
    <source>
        <dbReference type="ARBA" id="ARBA00022485"/>
    </source>
</evidence>
<dbReference type="InterPro" id="IPR050105">
    <property type="entry name" value="MoCo_biosynth_MoaA/MoaC"/>
</dbReference>
<feature type="binding site" evidence="10">
    <location>
        <position position="167"/>
    </location>
    <ligand>
        <name>GTP</name>
        <dbReference type="ChEBI" id="CHEBI:37565"/>
    </ligand>
</feature>
<feature type="binding site" evidence="10">
    <location>
        <position position="130"/>
    </location>
    <ligand>
        <name>S-adenosyl-L-methionine</name>
        <dbReference type="ChEBI" id="CHEBI:59789"/>
    </ligand>
</feature>
<evidence type="ECO:0000256" key="8">
    <source>
        <dbReference type="ARBA" id="ARBA00023150"/>
    </source>
</evidence>
<feature type="binding site" evidence="10">
    <location>
        <begin position="281"/>
        <end position="283"/>
    </location>
    <ligand>
        <name>GTP</name>
        <dbReference type="ChEBI" id="CHEBI:37565"/>
    </ligand>
</feature>
<dbReference type="NCBIfam" id="TIGR02666">
    <property type="entry name" value="moaA"/>
    <property type="match status" value="1"/>
</dbReference>
<keyword evidence="5 10" id="KW-0408">Iron</keyword>
<evidence type="ECO:0000256" key="6">
    <source>
        <dbReference type="ARBA" id="ARBA00023014"/>
    </source>
</evidence>
<feature type="binding site" evidence="10">
    <location>
        <position position="39"/>
    </location>
    <ligand>
        <name>[4Fe-4S] cluster</name>
        <dbReference type="ChEBI" id="CHEBI:49883"/>
        <label>1</label>
        <note>4Fe-4S-S-AdoMet</note>
    </ligand>
</feature>
<evidence type="ECO:0000256" key="9">
    <source>
        <dbReference type="ARBA" id="ARBA00023239"/>
    </source>
</evidence>
<feature type="binding site" evidence="10">
    <location>
        <position position="75"/>
    </location>
    <ligand>
        <name>GTP</name>
        <dbReference type="ChEBI" id="CHEBI:37565"/>
    </ligand>
</feature>
<feature type="binding site" evidence="10">
    <location>
        <position position="25"/>
    </location>
    <ligand>
        <name>GTP</name>
        <dbReference type="ChEBI" id="CHEBI:37565"/>
    </ligand>
</feature>
<feature type="binding site" evidence="10">
    <location>
        <position position="79"/>
    </location>
    <ligand>
        <name>S-adenosyl-L-methionine</name>
        <dbReference type="ChEBI" id="CHEBI:59789"/>
    </ligand>
</feature>
<keyword evidence="1 10" id="KW-0004">4Fe-4S</keyword>
<dbReference type="EC" id="4.1.99.22" evidence="10"/>
<dbReference type="HAMAP" id="MF_01225_B">
    <property type="entry name" value="MoaA_B"/>
    <property type="match status" value="1"/>
</dbReference>
<sequence length="349" mass="37710">MIHASAAETGPVLIDTFGRRAEDLRISLTDKCSLRCTYCMPAEGLNWLPATSVLSDDELVRLAGIFVSLGVRTIRLTGGEPLVRAGVAGLVARLATLDPKPELSLTTNAISLADKAGDLARSGLNRVNVSLDTLDRAKFAALTRRDRLPDVIAGLAAARAAGLRPIKVNAVLMREQNLTEAPQLLAWALRTGYRLRFIEHMPLDADHLWTMEGMVTAAEVLDVLSESFELRPLGHEGHAPSEDFEVVDGPGRADWVAPENGPHRVGIIASVTRPFCRDCDRLRLTADGQLRTCLFAHQETDLRALLRSGAGDDEIAELIRTAVRAKPAGHGINAPGFRQPERTMSAIGG</sequence>
<dbReference type="SMART" id="SM00729">
    <property type="entry name" value="Elp3"/>
    <property type="match status" value="1"/>
</dbReference>
<keyword evidence="14" id="KW-1185">Reference proteome</keyword>
<dbReference type="CDD" id="cd21117">
    <property type="entry name" value="Twitch_MoaA"/>
    <property type="match status" value="1"/>
</dbReference>
<proteinExistence type="inferred from homology"/>
<dbReference type="SFLD" id="SFLDS00029">
    <property type="entry name" value="Radical_SAM"/>
    <property type="match status" value="1"/>
</dbReference>
<feature type="binding site" evidence="10">
    <location>
        <position position="32"/>
    </location>
    <ligand>
        <name>[4Fe-4S] cluster</name>
        <dbReference type="ChEBI" id="CHEBI:49883"/>
        <label>1</label>
        <note>4Fe-4S-S-AdoMet</note>
    </ligand>
</feature>
<dbReference type="EMBL" id="JAVREH010000004">
    <property type="protein sequence ID" value="MDT0260685.1"/>
    <property type="molecule type" value="Genomic_DNA"/>
</dbReference>
<comment type="catalytic activity">
    <reaction evidence="10">
        <text>GTP + AH2 + S-adenosyl-L-methionine = (8S)-3',8-cyclo-7,8-dihydroguanosine 5'-triphosphate + 5'-deoxyadenosine + L-methionine + A + H(+)</text>
        <dbReference type="Rhea" id="RHEA:49576"/>
        <dbReference type="ChEBI" id="CHEBI:13193"/>
        <dbReference type="ChEBI" id="CHEBI:15378"/>
        <dbReference type="ChEBI" id="CHEBI:17319"/>
        <dbReference type="ChEBI" id="CHEBI:17499"/>
        <dbReference type="ChEBI" id="CHEBI:37565"/>
        <dbReference type="ChEBI" id="CHEBI:57844"/>
        <dbReference type="ChEBI" id="CHEBI:59789"/>
        <dbReference type="ChEBI" id="CHEBI:131766"/>
        <dbReference type="EC" id="4.1.99.22"/>
    </reaction>
</comment>
<dbReference type="SFLD" id="SFLDG01386">
    <property type="entry name" value="main_SPASM_domain-containing"/>
    <property type="match status" value="1"/>
</dbReference>
<dbReference type="RefSeq" id="WP_311421842.1">
    <property type="nucleotide sequence ID" value="NZ_JAVREH010000004.1"/>
</dbReference>
<comment type="similarity">
    <text evidence="10">Belongs to the radical SAM superfamily. MoaA family.</text>
</comment>
<dbReference type="SFLD" id="SFLDG01383">
    <property type="entry name" value="cyclic_pyranopterin_phosphate"/>
    <property type="match status" value="1"/>
</dbReference>
<comment type="caution">
    <text evidence="13">The sequence shown here is derived from an EMBL/GenBank/DDBJ whole genome shotgun (WGS) entry which is preliminary data.</text>
</comment>
<accession>A0ABU2J6R9</accession>
<name>A0ABU2J6R9_9ACTN</name>
<feature type="binding site" evidence="10">
    <location>
        <position position="276"/>
    </location>
    <ligand>
        <name>[4Fe-4S] cluster</name>
        <dbReference type="ChEBI" id="CHEBI:49883"/>
        <label>2</label>
        <note>4Fe-4S-substrate</note>
    </ligand>
</feature>
<evidence type="ECO:0000313" key="13">
    <source>
        <dbReference type="EMBL" id="MDT0260685.1"/>
    </source>
</evidence>
<dbReference type="InterPro" id="IPR013785">
    <property type="entry name" value="Aldolase_TIM"/>
</dbReference>
<dbReference type="GO" id="GO:0061798">
    <property type="term" value="F:GTP 3',8'-cyclase activity"/>
    <property type="evidence" value="ECO:0007669"/>
    <property type="project" value="UniProtKB-EC"/>
</dbReference>
<dbReference type="InterPro" id="IPR013483">
    <property type="entry name" value="MoaA"/>
</dbReference>
<keyword evidence="9 10" id="KW-0456">Lyase</keyword>
<evidence type="ECO:0000256" key="2">
    <source>
        <dbReference type="ARBA" id="ARBA00022691"/>
    </source>
</evidence>
<organism evidence="13 14">
    <name type="scientific">Jatrophihabitans lederbergiae</name>
    <dbReference type="NCBI Taxonomy" id="3075547"/>
    <lineage>
        <taxon>Bacteria</taxon>
        <taxon>Bacillati</taxon>
        <taxon>Actinomycetota</taxon>
        <taxon>Actinomycetes</taxon>
        <taxon>Jatrophihabitantales</taxon>
        <taxon>Jatrophihabitantaceae</taxon>
        <taxon>Jatrophihabitans</taxon>
    </lineage>
</organism>
<dbReference type="Gene3D" id="3.20.20.70">
    <property type="entry name" value="Aldolase class I"/>
    <property type="match status" value="1"/>
</dbReference>
<dbReference type="InterPro" id="IPR010505">
    <property type="entry name" value="MoaA_twitch"/>
</dbReference>
<feature type="binding site" evidence="10">
    <location>
        <position position="279"/>
    </location>
    <ligand>
        <name>[4Fe-4S] cluster</name>
        <dbReference type="ChEBI" id="CHEBI:49883"/>
        <label>2</label>
        <note>4Fe-4S-substrate</note>
    </ligand>
</feature>
<feature type="binding site" evidence="10">
    <location>
        <position position="201"/>
    </location>
    <ligand>
        <name>S-adenosyl-L-methionine</name>
        <dbReference type="ChEBI" id="CHEBI:59789"/>
    </ligand>
</feature>
<evidence type="ECO:0000256" key="3">
    <source>
        <dbReference type="ARBA" id="ARBA00022723"/>
    </source>
</evidence>
<feature type="binding site" evidence="10">
    <location>
        <position position="38"/>
    </location>
    <ligand>
        <name>S-adenosyl-L-methionine</name>
        <dbReference type="ChEBI" id="CHEBI:59789"/>
    </ligand>
</feature>
<dbReference type="PANTHER" id="PTHR22960">
    <property type="entry name" value="MOLYBDOPTERIN COFACTOR SYNTHESIS PROTEIN A"/>
    <property type="match status" value="1"/>
</dbReference>
<evidence type="ECO:0000256" key="5">
    <source>
        <dbReference type="ARBA" id="ARBA00023004"/>
    </source>
</evidence>
<comment type="function">
    <text evidence="10">Catalyzes the cyclization of GTP to (8S)-3',8-cyclo-7,8-dihydroguanosine 5'-triphosphate.</text>
</comment>
<feature type="domain" description="Radical SAM core" evidence="12">
    <location>
        <begin position="16"/>
        <end position="233"/>
    </location>
</feature>
<dbReference type="Pfam" id="PF04055">
    <property type="entry name" value="Radical_SAM"/>
    <property type="match status" value="1"/>
</dbReference>
<dbReference type="SUPFAM" id="SSF102114">
    <property type="entry name" value="Radical SAM enzymes"/>
    <property type="match status" value="1"/>
</dbReference>
<dbReference type="Proteomes" id="UP001183176">
    <property type="component" value="Unassembled WGS sequence"/>
</dbReference>
<evidence type="ECO:0000256" key="4">
    <source>
        <dbReference type="ARBA" id="ARBA00022741"/>
    </source>
</evidence>
<evidence type="ECO:0000256" key="10">
    <source>
        <dbReference type="HAMAP-Rule" id="MF_01225"/>
    </source>
</evidence>
<comment type="subunit">
    <text evidence="10">Monomer and homodimer.</text>
</comment>
<dbReference type="PROSITE" id="PS51918">
    <property type="entry name" value="RADICAL_SAM"/>
    <property type="match status" value="1"/>
</dbReference>
<keyword evidence="4 10" id="KW-0547">Nucleotide-binding</keyword>
<keyword evidence="2 10" id="KW-0949">S-adenosyl-L-methionine</keyword>
<dbReference type="Pfam" id="PF06463">
    <property type="entry name" value="Mob_synth_C"/>
    <property type="match status" value="1"/>
</dbReference>
<keyword evidence="8 10" id="KW-0501">Molybdenum cofactor biosynthesis</keyword>
<keyword evidence="7 10" id="KW-0342">GTP-binding</keyword>
<feature type="region of interest" description="Disordered" evidence="11">
    <location>
        <begin position="330"/>
        <end position="349"/>
    </location>
</feature>
<dbReference type="InterPro" id="IPR006638">
    <property type="entry name" value="Elp3/MiaA/NifB-like_rSAM"/>
</dbReference>
<dbReference type="PANTHER" id="PTHR22960:SF0">
    <property type="entry name" value="MOLYBDENUM COFACTOR BIOSYNTHESIS PROTEIN 1"/>
    <property type="match status" value="1"/>
</dbReference>
<dbReference type="SFLD" id="SFLDG01067">
    <property type="entry name" value="SPASM/twitch_domain_containing"/>
    <property type="match status" value="1"/>
</dbReference>
<feature type="binding site" evidence="10">
    <location>
        <position position="36"/>
    </location>
    <ligand>
        <name>[4Fe-4S] cluster</name>
        <dbReference type="ChEBI" id="CHEBI:49883"/>
        <label>1</label>
        <note>4Fe-4S-S-AdoMet</note>
    </ligand>
</feature>
<dbReference type="InterPro" id="IPR040064">
    <property type="entry name" value="MoaA-like"/>
</dbReference>
<reference evidence="14" key="1">
    <citation type="submission" date="2023-07" db="EMBL/GenBank/DDBJ databases">
        <title>30 novel species of actinomycetes from the DSMZ collection.</title>
        <authorList>
            <person name="Nouioui I."/>
        </authorList>
    </citation>
    <scope>NUCLEOTIDE SEQUENCE [LARGE SCALE GENOMIC DNA]</scope>
    <source>
        <strain evidence="14">DSM 44399</strain>
    </source>
</reference>
<feature type="binding site" evidence="10">
    <location>
        <position position="293"/>
    </location>
    <ligand>
        <name>[4Fe-4S] cluster</name>
        <dbReference type="ChEBI" id="CHEBI:49883"/>
        <label>2</label>
        <note>4Fe-4S-substrate</note>
    </ligand>
</feature>
<dbReference type="InterPro" id="IPR058240">
    <property type="entry name" value="rSAM_sf"/>
</dbReference>
<protein>
    <recommendedName>
        <fullName evidence="10">GTP 3',8-cyclase</fullName>
        <ecNumber evidence="10">4.1.99.22</ecNumber>
    </recommendedName>
    <alternativeName>
        <fullName evidence="10">Molybdenum cofactor biosynthesis protein A</fullName>
    </alternativeName>
</protein>
<keyword evidence="6 10" id="KW-0411">Iron-sulfur</keyword>
<comment type="pathway">
    <text evidence="10">Cofactor biosynthesis; molybdopterin biosynthesis.</text>
</comment>
<dbReference type="CDD" id="cd01335">
    <property type="entry name" value="Radical_SAM"/>
    <property type="match status" value="1"/>
</dbReference>
<evidence type="ECO:0000259" key="12">
    <source>
        <dbReference type="PROSITE" id="PS51918"/>
    </source>
</evidence>
<evidence type="ECO:0000256" key="11">
    <source>
        <dbReference type="SAM" id="MobiDB-lite"/>
    </source>
</evidence>
<gene>
    <name evidence="10 13" type="primary">moaA</name>
    <name evidence="13" type="ORF">RM423_04685</name>
</gene>
<feature type="binding site" evidence="10">
    <location>
        <position position="106"/>
    </location>
    <ligand>
        <name>GTP</name>
        <dbReference type="ChEBI" id="CHEBI:37565"/>
    </ligand>
</feature>